<keyword evidence="2" id="KW-0809">Transit peptide</keyword>
<dbReference type="Gene3D" id="1.10.3580.10">
    <property type="entry name" value="ATP12 ATPase"/>
    <property type="match status" value="1"/>
</dbReference>
<comment type="caution">
    <text evidence="4">The sequence shown here is derived from an EMBL/GenBank/DDBJ whole genome shotgun (WGS) entry which is preliminary data.</text>
</comment>
<dbReference type="PANTHER" id="PTHR21013">
    <property type="entry name" value="ATP SYNTHASE MITOCHONDRIAL F1 COMPLEX ASSEMBLY FACTOR 2/ATP12 PROTEIN, MITOCHONDRIAL PRECURSOR"/>
    <property type="match status" value="1"/>
</dbReference>
<comment type="similarity">
    <text evidence="1">Belongs to the ATP12 family.</text>
</comment>
<dbReference type="Gene3D" id="3.30.2180.10">
    <property type="entry name" value="ATP12-like"/>
    <property type="match status" value="1"/>
</dbReference>
<dbReference type="SUPFAM" id="SSF160909">
    <property type="entry name" value="ATP12-like"/>
    <property type="match status" value="1"/>
</dbReference>
<reference evidence="4 5" key="1">
    <citation type="submission" date="2019-09" db="EMBL/GenBank/DDBJ databases">
        <authorList>
            <person name="Park J.-S."/>
            <person name="Choi H.-J."/>
        </authorList>
    </citation>
    <scope>NUCLEOTIDE SEQUENCE [LARGE SCALE GENOMIC DNA]</scope>
    <source>
        <strain evidence="4 5">176SS1-4</strain>
    </source>
</reference>
<keyword evidence="5" id="KW-1185">Reference proteome</keyword>
<gene>
    <name evidence="4" type="ORF">F3S47_05205</name>
</gene>
<dbReference type="AlphaFoldDB" id="A0A5J5GRA9"/>
<dbReference type="Pfam" id="PF07542">
    <property type="entry name" value="ATP12"/>
    <property type="match status" value="1"/>
</dbReference>
<protein>
    <submittedName>
        <fullName evidence="4">ATPase</fullName>
    </submittedName>
</protein>
<organism evidence="4 5">
    <name type="scientific">Histidinibacterium aquaticum</name>
    <dbReference type="NCBI Taxonomy" id="2613962"/>
    <lineage>
        <taxon>Bacteria</taxon>
        <taxon>Pseudomonadati</taxon>
        <taxon>Pseudomonadota</taxon>
        <taxon>Alphaproteobacteria</taxon>
        <taxon>Rhodobacterales</taxon>
        <taxon>Paracoccaceae</taxon>
        <taxon>Histidinibacterium</taxon>
    </lineage>
</organism>
<dbReference type="InterPro" id="IPR042272">
    <property type="entry name" value="ATP12_ATP_synth-F1-assembly_N"/>
</dbReference>
<name>A0A5J5GRA9_9RHOB</name>
<proteinExistence type="inferred from homology"/>
<dbReference type="PANTHER" id="PTHR21013:SF10">
    <property type="entry name" value="ATP SYNTHASE MITOCHONDRIAL F1 COMPLEX ASSEMBLY FACTOR 2"/>
    <property type="match status" value="1"/>
</dbReference>
<dbReference type="InterPro" id="IPR023335">
    <property type="entry name" value="ATP12_ortho_dom_sf"/>
</dbReference>
<keyword evidence="3" id="KW-0143">Chaperone</keyword>
<dbReference type="InterPro" id="IPR011419">
    <property type="entry name" value="ATP12_ATP_synth-F1-assembly"/>
</dbReference>
<sequence length="236" mass="26030">MSEWKLKRFWTEAAVVEAERGYEVRLDGRQVRTPAKAALRLPNRALAEASAEEWNAQEGAVDPMTMPVTRAANSAIDKVIPQFDEVAEMIAEYGGTDLLCYRAETPDELVRRQQDGWDPLLDWAAERLGARLRTGAGVMYVPQDPDAIGRLDAQVRALDPFRLTPFADLVSLSGSLVLAFAVAEGARAPADAWALSRIDEDWQIEQWGEDTEASEAAAVKRAAFLDAARIFDLAGR</sequence>
<evidence type="ECO:0000313" key="4">
    <source>
        <dbReference type="EMBL" id="KAA9010635.1"/>
    </source>
</evidence>
<dbReference type="RefSeq" id="WP_150444120.1">
    <property type="nucleotide sequence ID" value="NZ_VYQE01000001.1"/>
</dbReference>
<evidence type="ECO:0000313" key="5">
    <source>
        <dbReference type="Proteomes" id="UP000326554"/>
    </source>
</evidence>
<evidence type="ECO:0000256" key="3">
    <source>
        <dbReference type="ARBA" id="ARBA00023186"/>
    </source>
</evidence>
<evidence type="ECO:0000256" key="1">
    <source>
        <dbReference type="ARBA" id="ARBA00008231"/>
    </source>
</evidence>
<dbReference type="EMBL" id="VYQE01000001">
    <property type="protein sequence ID" value="KAA9010635.1"/>
    <property type="molecule type" value="Genomic_DNA"/>
</dbReference>
<evidence type="ECO:0000256" key="2">
    <source>
        <dbReference type="ARBA" id="ARBA00022946"/>
    </source>
</evidence>
<accession>A0A5J5GRA9</accession>
<dbReference type="GO" id="GO:0043461">
    <property type="term" value="P:proton-transporting ATP synthase complex assembly"/>
    <property type="evidence" value="ECO:0007669"/>
    <property type="project" value="InterPro"/>
</dbReference>
<dbReference type="Proteomes" id="UP000326554">
    <property type="component" value="Unassembled WGS sequence"/>
</dbReference>